<evidence type="ECO:0000259" key="2">
    <source>
        <dbReference type="Pfam" id="PF13116"/>
    </source>
</evidence>
<evidence type="ECO:0000313" key="4">
    <source>
        <dbReference type="Proteomes" id="UP000053784"/>
    </source>
</evidence>
<protein>
    <recommendedName>
        <fullName evidence="2">YhdP central domain-containing protein</fullName>
    </recommendedName>
</protein>
<gene>
    <name evidence="3" type="ORF">CF67_04114</name>
</gene>
<dbReference type="InterPro" id="IPR025263">
    <property type="entry name" value="YhdP_central"/>
</dbReference>
<dbReference type="PANTHER" id="PTHR38690:SF1">
    <property type="entry name" value="PROTEASE"/>
    <property type="match status" value="1"/>
</dbReference>
<evidence type="ECO:0000256" key="1">
    <source>
        <dbReference type="SAM" id="Phobius"/>
    </source>
</evidence>
<reference evidence="3 4" key="1">
    <citation type="submission" date="2014-03" db="EMBL/GenBank/DDBJ databases">
        <title>Selection and divergence in the genomes of co-occurring obligate luminous symbionts with specific hosts.</title>
        <authorList>
            <person name="Hendry T.A."/>
            <person name="de Wet J.R."/>
            <person name="Dunlap P.V."/>
        </authorList>
    </citation>
    <scope>NUCLEOTIDE SEQUENCE [LARGE SCALE GENOMIC DNA]</scope>
    <source>
        <strain evidence="3 4">Ppalp.1</strain>
    </source>
</reference>
<comment type="caution">
    <text evidence="3">The sequence shown here is derived from an EMBL/GenBank/DDBJ whole genome shotgun (WGS) entry which is preliminary data.</text>
</comment>
<keyword evidence="1" id="KW-1133">Transmembrane helix</keyword>
<dbReference type="Proteomes" id="UP000053784">
    <property type="component" value="Unassembled WGS sequence"/>
</dbReference>
<keyword evidence="1" id="KW-0472">Membrane</keyword>
<dbReference type="eggNOG" id="COG3164">
    <property type="taxonomic scope" value="Bacteria"/>
</dbReference>
<accession>A0A084CMT8</accession>
<name>A0A084CMT8_9GAMM</name>
<feature type="transmembrane region" description="Helical" evidence="1">
    <location>
        <begin position="20"/>
        <end position="45"/>
    </location>
</feature>
<dbReference type="NCBIfam" id="TIGR02099">
    <property type="entry name" value="YhdP family protein"/>
    <property type="match status" value="1"/>
</dbReference>
<evidence type="ECO:0000313" key="3">
    <source>
        <dbReference type="EMBL" id="KEY91117.1"/>
    </source>
</evidence>
<proteinExistence type="predicted"/>
<keyword evidence="1" id="KW-0812">Transmembrane</keyword>
<dbReference type="EMBL" id="JGVK01000027">
    <property type="protein sequence ID" value="KEY91117.1"/>
    <property type="molecule type" value="Genomic_DNA"/>
</dbReference>
<dbReference type="STRING" id="1179155.CF67_04114"/>
<dbReference type="InterPro" id="IPR011836">
    <property type="entry name" value="YhdP"/>
</dbReference>
<dbReference type="PANTHER" id="PTHR38690">
    <property type="entry name" value="PROTEASE-RELATED"/>
    <property type="match status" value="1"/>
</dbReference>
<feature type="domain" description="YhdP central" evidence="2">
    <location>
        <begin position="13"/>
        <end position="1268"/>
    </location>
</feature>
<organism evidence="3 4">
    <name type="scientific">Candidatus Photodesmus blepharonis</name>
    <dbReference type="NCBI Taxonomy" id="1179155"/>
    <lineage>
        <taxon>Bacteria</taxon>
        <taxon>Pseudomonadati</taxon>
        <taxon>Pseudomonadota</taxon>
        <taxon>Gammaproteobacteria</taxon>
        <taxon>Vibrionales</taxon>
        <taxon>Vibrionaceae</taxon>
        <taxon>Candidatus Photodesmus</taxon>
    </lineage>
</organism>
<dbReference type="Pfam" id="PF13116">
    <property type="entry name" value="YhdP"/>
    <property type="match status" value="1"/>
</dbReference>
<sequence>MSYADKNFVSLRLTRLLRFVSWLTMAILVFLIVTTLILRVTFFYLNHFQDNVQEWGSQLSNIDLQIQKIKGSWSSAYPSISLQGVTAQLPENAKAYFSTEKVEIKLDLIQSLIQLQPIIANINIHKLRLNARNLTPFKLYEKKIGLKENIVFKFDQFLKRINAFSLLDSTVWYKSYDKKNLQLNIQKLHWKNQGKSHLIEGLIGADKTNNSVLIKANFIDHGSLNDVSGEFYVSADDFLITPWLSSYFQKATGLERGVVSFNSWLTVVHNRPIDAYAEIRPSELIWTKDFQHQFLIKSGVFRLSPTGNGWIVNSHELNIQTDGVFWPKLSIVFDWQPKKWRLNMLQIDMGSILPLVKLAPNSNAISKFLDKFKLVGLLSDIRVSGMGSLSSLRYSAKLTGSVMAQWGFDPEIHNVIAFVSGNTQQAKASVTLTDDSLLYGNIFQSPINLKTRKVDLFWQTNEDGWFIWSDKLIILTPELQILGTFRLDLPKNHSPPFLSFYAEANLDNDKNTWNYLSTLLFKNYFFSEIQAGYVRTAKILWYGKLSNFPYHNRDGIFQISVGVEKARFSFNAAWPPIVNLQLDLLFENDLVYLDSNDASLMDVKVTRIIGVVPFLNKSDYVDIEMSIVASGNEIRDYLLISPLAQTANSAFNVIQISGDIHSTFRINIPFNIKDKIKVWGYADLNNNHINIGMLSTTLESVSGRISFDDNVVKASRLSANLLNQPILFDFLSKKSEGNYQVGIDVLGKFDVKRLKPYIGESWAVPLSGYAPLEIAIDIQLSDFDFTYKVDVVADLKMIKSDYPYPLMKTLNQEGQMHFQFSGNKKSMLVKLELLEVKYQAEMNINLGKLVPTATKLVVGQGKFGVGPVFGHNAEINSDEFNMDKWMMFFSSSLASQSILDLLNISLIPIPQQIKINVSELVLGDVEWHDVSFLAQRKKIDWYFTLTSKEVEGEASYDESRNSLNIFLKKLHLYFLSVEKKFKKESLLIIRQENLPLVRSFERKLHRAIPNVVLVIDDFWLQGHRIGQVDVEIQRKNEKIVEWKKISLTSGNNKVDATGSWVLNKDQNRTNVNLHITGENNSELMERFGINSGVQKASFNLFSQLEWDGPLWSIKLDTLEGEVKSKFGKGIISDVSGGTHLLGFFSLDSIIRKMKLDFSDVFDKGMAFNSIIGTGKIRSGVFVTNDIKMDALAGQMNIKGLVDLKVQTVNAEVNFVPDITSGIPVLTAFAVTPQTTLYVLAITTVIAPVVEVFTQVNYEVKGPLDNPVVKEISRSKGEFKLREVAKKVSYSDEHEIH</sequence>
<keyword evidence="4" id="KW-1185">Reference proteome</keyword>